<dbReference type="AlphaFoldDB" id="A0A284SA27"/>
<evidence type="ECO:0000313" key="3">
    <source>
        <dbReference type="EMBL" id="SJL17868.1"/>
    </source>
</evidence>
<gene>
    <name evidence="3" type="ORF">ARMOST_21433</name>
</gene>
<dbReference type="EMBL" id="FUEG01000049">
    <property type="protein sequence ID" value="SJL17868.1"/>
    <property type="molecule type" value="Genomic_DNA"/>
</dbReference>
<evidence type="ECO:0000256" key="1">
    <source>
        <dbReference type="SAM" id="Coils"/>
    </source>
</evidence>
<proteinExistence type="predicted"/>
<evidence type="ECO:0000313" key="4">
    <source>
        <dbReference type="Proteomes" id="UP000219338"/>
    </source>
</evidence>
<reference evidence="4" key="1">
    <citation type="journal article" date="2017" name="Nat. Ecol. Evol.">
        <title>Genome expansion and lineage-specific genetic innovations in the forest pathogenic fungi Armillaria.</title>
        <authorList>
            <person name="Sipos G."/>
            <person name="Prasanna A.N."/>
            <person name="Walter M.C."/>
            <person name="O'Connor E."/>
            <person name="Balint B."/>
            <person name="Krizsan K."/>
            <person name="Kiss B."/>
            <person name="Hess J."/>
            <person name="Varga T."/>
            <person name="Slot J."/>
            <person name="Riley R."/>
            <person name="Boka B."/>
            <person name="Rigling D."/>
            <person name="Barry K."/>
            <person name="Lee J."/>
            <person name="Mihaltcheva S."/>
            <person name="LaButti K."/>
            <person name="Lipzen A."/>
            <person name="Waldron R."/>
            <person name="Moloney N.M."/>
            <person name="Sperisen C."/>
            <person name="Kredics L."/>
            <person name="Vagvoelgyi C."/>
            <person name="Patrignani A."/>
            <person name="Fitzpatrick D."/>
            <person name="Nagy I."/>
            <person name="Doyle S."/>
            <person name="Anderson J.B."/>
            <person name="Grigoriev I.V."/>
            <person name="Gueldener U."/>
            <person name="Muensterkoetter M."/>
            <person name="Nagy L.G."/>
        </authorList>
    </citation>
    <scope>NUCLEOTIDE SEQUENCE [LARGE SCALE GENOMIC DNA]</scope>
    <source>
        <strain evidence="4">C18/9</strain>
    </source>
</reference>
<feature type="region of interest" description="Disordered" evidence="2">
    <location>
        <begin position="1"/>
        <end position="23"/>
    </location>
</feature>
<accession>A0A284SA27</accession>
<sequence>MVTAKKQAGTRKPITPKSVRDKKARLAVERAAREEAIAEQLENAEQRRMERNKELKREADVAAKKLKAARHLIAISTPRDPVPEPKPKRRPSRRNKNKAAAQAKVIDKRNLFMFIPKGKNVPGASDEEPGLCARCDKKLIGWPKRKLVVYRQMIPRPFTPAVQFKKMKIMDVDITRTEIRASNNYPDRVNLATTWYHLDCLSEGQLNHIREKGACFGTNIDRKLMEEILKKCELELAEDDDEGKKGEDLPSGSGANAA</sequence>
<dbReference type="OrthoDB" id="3083875at2759"/>
<feature type="region of interest" description="Disordered" evidence="2">
    <location>
        <begin position="72"/>
        <end position="100"/>
    </location>
</feature>
<dbReference type="Proteomes" id="UP000219338">
    <property type="component" value="Unassembled WGS sequence"/>
</dbReference>
<protein>
    <recommendedName>
        <fullName evidence="5">PARP-type domain-containing protein</fullName>
    </recommendedName>
</protein>
<evidence type="ECO:0008006" key="5">
    <source>
        <dbReference type="Google" id="ProtNLM"/>
    </source>
</evidence>
<feature type="coiled-coil region" evidence="1">
    <location>
        <begin position="24"/>
        <end position="72"/>
    </location>
</feature>
<keyword evidence="1" id="KW-0175">Coiled coil</keyword>
<evidence type="ECO:0000256" key="2">
    <source>
        <dbReference type="SAM" id="MobiDB-lite"/>
    </source>
</evidence>
<keyword evidence="4" id="KW-1185">Reference proteome</keyword>
<feature type="compositionally biased region" description="Basic residues" evidence="2">
    <location>
        <begin position="87"/>
        <end position="97"/>
    </location>
</feature>
<organism evidence="3 4">
    <name type="scientific">Armillaria ostoyae</name>
    <name type="common">Armillaria root rot fungus</name>
    <dbReference type="NCBI Taxonomy" id="47428"/>
    <lineage>
        <taxon>Eukaryota</taxon>
        <taxon>Fungi</taxon>
        <taxon>Dikarya</taxon>
        <taxon>Basidiomycota</taxon>
        <taxon>Agaricomycotina</taxon>
        <taxon>Agaricomycetes</taxon>
        <taxon>Agaricomycetidae</taxon>
        <taxon>Agaricales</taxon>
        <taxon>Marasmiineae</taxon>
        <taxon>Physalacriaceae</taxon>
        <taxon>Armillaria</taxon>
    </lineage>
</organism>
<name>A0A284SA27_ARMOS</name>
<feature type="region of interest" description="Disordered" evidence="2">
    <location>
        <begin position="239"/>
        <end position="258"/>
    </location>
</feature>